<reference evidence="1 2" key="1">
    <citation type="journal article" date="2021" name="Elife">
        <title>Chloroplast acquisition without the gene transfer in kleptoplastic sea slugs, Plakobranchus ocellatus.</title>
        <authorList>
            <person name="Maeda T."/>
            <person name="Takahashi S."/>
            <person name="Yoshida T."/>
            <person name="Shimamura S."/>
            <person name="Takaki Y."/>
            <person name="Nagai Y."/>
            <person name="Toyoda A."/>
            <person name="Suzuki Y."/>
            <person name="Arimoto A."/>
            <person name="Ishii H."/>
            <person name="Satoh N."/>
            <person name="Nishiyama T."/>
            <person name="Hasebe M."/>
            <person name="Maruyama T."/>
            <person name="Minagawa J."/>
            <person name="Obokata J."/>
            <person name="Shigenobu S."/>
        </authorList>
    </citation>
    <scope>NUCLEOTIDE SEQUENCE [LARGE SCALE GENOMIC DNA]</scope>
</reference>
<dbReference type="EMBL" id="BLXT01005122">
    <property type="protein sequence ID" value="GFO20036.1"/>
    <property type="molecule type" value="Genomic_DNA"/>
</dbReference>
<evidence type="ECO:0000313" key="1">
    <source>
        <dbReference type="EMBL" id="GFO20036.1"/>
    </source>
</evidence>
<comment type="caution">
    <text evidence="1">The sequence shown here is derived from an EMBL/GenBank/DDBJ whole genome shotgun (WGS) entry which is preliminary data.</text>
</comment>
<organism evidence="1 2">
    <name type="scientific">Plakobranchus ocellatus</name>
    <dbReference type="NCBI Taxonomy" id="259542"/>
    <lineage>
        <taxon>Eukaryota</taxon>
        <taxon>Metazoa</taxon>
        <taxon>Spiralia</taxon>
        <taxon>Lophotrochozoa</taxon>
        <taxon>Mollusca</taxon>
        <taxon>Gastropoda</taxon>
        <taxon>Heterobranchia</taxon>
        <taxon>Euthyneura</taxon>
        <taxon>Panpulmonata</taxon>
        <taxon>Sacoglossa</taxon>
        <taxon>Placobranchoidea</taxon>
        <taxon>Plakobranchidae</taxon>
        <taxon>Plakobranchus</taxon>
    </lineage>
</organism>
<evidence type="ECO:0000313" key="2">
    <source>
        <dbReference type="Proteomes" id="UP000735302"/>
    </source>
</evidence>
<sequence>MVSNQNGREPASDAGLYIVQLVLKCITYSKKTVRYQSVYLQKAERLNIHLDIGREPILNAVRANVLIKLDLKWHGFNLTGVNFKIALNKTLIPTVTFNSTKIPYAYSYAWPDEDRDRDDVDDTSWRTVI</sequence>
<keyword evidence="2" id="KW-1185">Reference proteome</keyword>
<dbReference type="Proteomes" id="UP000735302">
    <property type="component" value="Unassembled WGS sequence"/>
</dbReference>
<protein>
    <submittedName>
        <fullName evidence="1">Uncharacterized protein</fullName>
    </submittedName>
</protein>
<gene>
    <name evidence="1" type="ORF">PoB_004654100</name>
</gene>
<name>A0AAV4B9J0_9GAST</name>
<accession>A0AAV4B9J0</accession>
<proteinExistence type="predicted"/>
<dbReference type="AlphaFoldDB" id="A0AAV4B9J0"/>